<dbReference type="Gene3D" id="1.10.10.2830">
    <property type="match status" value="1"/>
</dbReference>
<dbReference type="RefSeq" id="WP_096636318.1">
    <property type="nucleotide sequence ID" value="NZ_JAHLNT010000018.1"/>
</dbReference>
<dbReference type="SMART" id="SM00470">
    <property type="entry name" value="ParB"/>
    <property type="match status" value="1"/>
</dbReference>
<dbReference type="Pfam" id="PF17762">
    <property type="entry name" value="HTH_ParB"/>
    <property type="match status" value="1"/>
</dbReference>
<evidence type="ECO:0000256" key="5">
    <source>
        <dbReference type="SAM" id="MobiDB-lite"/>
    </source>
</evidence>
<evidence type="ECO:0000259" key="6">
    <source>
        <dbReference type="SMART" id="SM00470"/>
    </source>
</evidence>
<dbReference type="AlphaFoldDB" id="A0A2X2Y798"/>
<evidence type="ECO:0000313" key="7">
    <source>
        <dbReference type="EMBL" id="SQB34400.1"/>
    </source>
</evidence>
<dbReference type="Pfam" id="PF02195">
    <property type="entry name" value="ParB_N"/>
    <property type="match status" value="1"/>
</dbReference>
<dbReference type="GO" id="GO:0005694">
    <property type="term" value="C:chromosome"/>
    <property type="evidence" value="ECO:0007669"/>
    <property type="project" value="TreeGrafter"/>
</dbReference>
<dbReference type="InterPro" id="IPR004437">
    <property type="entry name" value="ParB/RepB/Spo0J"/>
</dbReference>
<sequence>MSKKSVLGKGLGALIPDEIHEKEIEEKEIEEKNTLPIESIKSNNNQPRKSFDEERIKELSQSIKEFGIIQPIIVKKIYDENKYEIVAGERRWRAAKLAGLEEVPVIIKEISNREVLEISLIENIQREDLNPIEESKAYQELLKNFNLTQEDLSKKLGKSRVAITNSLRLLNLDDRVQEMLIHEIITEGHGRALLAIKDTDIQFQIAQKIVINKLSVRETEKLVKSLNKKEEVKENTKVNNNPYYDDIKNRLEDFFQTKVKIENKNNKGKIEIEYYSEEDLQRIIDILNLE</sequence>
<dbReference type="InterPro" id="IPR057240">
    <property type="entry name" value="ParB_dimer_C"/>
</dbReference>
<dbReference type="Gene3D" id="3.90.1530.30">
    <property type="match status" value="1"/>
</dbReference>
<dbReference type="Pfam" id="PF23552">
    <property type="entry name" value="ParB_C"/>
    <property type="match status" value="1"/>
</dbReference>
<dbReference type="CDD" id="cd16393">
    <property type="entry name" value="SPO0J_N"/>
    <property type="match status" value="1"/>
</dbReference>
<dbReference type="Proteomes" id="UP000250223">
    <property type="component" value="Unassembled WGS sequence"/>
</dbReference>
<dbReference type="InterPro" id="IPR036086">
    <property type="entry name" value="ParB/Sulfiredoxin_sf"/>
</dbReference>
<proteinExistence type="inferred from homology"/>
<accession>A0A2X2Y798</accession>
<dbReference type="SUPFAM" id="SSF110849">
    <property type="entry name" value="ParB/Sulfiredoxin"/>
    <property type="match status" value="1"/>
</dbReference>
<organism evidence="7 8">
    <name type="scientific">Clostridium cochlearium</name>
    <dbReference type="NCBI Taxonomy" id="1494"/>
    <lineage>
        <taxon>Bacteria</taxon>
        <taxon>Bacillati</taxon>
        <taxon>Bacillota</taxon>
        <taxon>Clostridia</taxon>
        <taxon>Eubacteriales</taxon>
        <taxon>Clostridiaceae</taxon>
        <taxon>Clostridium</taxon>
    </lineage>
</organism>
<dbReference type="FunFam" id="3.90.1530.30:FF:000001">
    <property type="entry name" value="Chromosome partitioning protein ParB"/>
    <property type="match status" value="1"/>
</dbReference>
<evidence type="ECO:0000256" key="2">
    <source>
        <dbReference type="ARBA" id="ARBA00006295"/>
    </source>
</evidence>
<dbReference type="InterPro" id="IPR050336">
    <property type="entry name" value="Chromosome_partition/occlusion"/>
</dbReference>
<dbReference type="InterPro" id="IPR041468">
    <property type="entry name" value="HTH_ParB/Spo0J"/>
</dbReference>
<reference evidence="7 8" key="1">
    <citation type="submission" date="2018-06" db="EMBL/GenBank/DDBJ databases">
        <authorList>
            <consortium name="Pathogen Informatics"/>
            <person name="Doyle S."/>
        </authorList>
    </citation>
    <scope>NUCLEOTIDE SEQUENCE [LARGE SCALE GENOMIC DNA]</scope>
    <source>
        <strain evidence="7 8">NCTC13028</strain>
    </source>
</reference>
<comment type="similarity">
    <text evidence="2">Belongs to the ParB family.</text>
</comment>
<dbReference type="InterPro" id="IPR003115">
    <property type="entry name" value="ParB_N"/>
</dbReference>
<feature type="compositionally biased region" description="Basic and acidic residues" evidence="5">
    <location>
        <begin position="23"/>
        <end position="33"/>
    </location>
</feature>
<dbReference type="PANTHER" id="PTHR33375:SF1">
    <property type="entry name" value="CHROMOSOME-PARTITIONING PROTEIN PARB-RELATED"/>
    <property type="match status" value="1"/>
</dbReference>
<evidence type="ECO:0000256" key="4">
    <source>
        <dbReference type="ARBA" id="ARBA00023125"/>
    </source>
</evidence>
<dbReference type="NCBIfam" id="TIGR00180">
    <property type="entry name" value="parB_part"/>
    <property type="match status" value="1"/>
</dbReference>
<protein>
    <submittedName>
        <fullName evidence="7">Chromosome partitioning protein parB</fullName>
    </submittedName>
</protein>
<evidence type="ECO:0000256" key="1">
    <source>
        <dbReference type="ARBA" id="ARBA00004453"/>
    </source>
</evidence>
<dbReference type="SUPFAM" id="SSF109709">
    <property type="entry name" value="KorB DNA-binding domain-like"/>
    <property type="match status" value="1"/>
</dbReference>
<feature type="domain" description="ParB-like N-terminal" evidence="6">
    <location>
        <begin position="33"/>
        <end position="124"/>
    </location>
</feature>
<dbReference type="EMBL" id="UAWC01000008">
    <property type="protein sequence ID" value="SQB34400.1"/>
    <property type="molecule type" value="Genomic_DNA"/>
</dbReference>
<dbReference type="PANTHER" id="PTHR33375">
    <property type="entry name" value="CHROMOSOME-PARTITIONING PROTEIN PARB-RELATED"/>
    <property type="match status" value="1"/>
</dbReference>
<feature type="region of interest" description="Disordered" evidence="5">
    <location>
        <begin position="23"/>
        <end position="52"/>
    </location>
</feature>
<comment type="subcellular location">
    <subcellularLocation>
        <location evidence="1">Cytoplasm</location>
        <location evidence="1">Nucleoid</location>
    </subcellularLocation>
</comment>
<keyword evidence="3" id="KW-0159">Chromosome partition</keyword>
<dbReference type="GO" id="GO:0003677">
    <property type="term" value="F:DNA binding"/>
    <property type="evidence" value="ECO:0007669"/>
    <property type="project" value="UniProtKB-KW"/>
</dbReference>
<dbReference type="GO" id="GO:0007059">
    <property type="term" value="P:chromosome segregation"/>
    <property type="evidence" value="ECO:0007669"/>
    <property type="project" value="UniProtKB-KW"/>
</dbReference>
<dbReference type="GO" id="GO:0009295">
    <property type="term" value="C:nucleoid"/>
    <property type="evidence" value="ECO:0007669"/>
    <property type="project" value="UniProtKB-SubCell"/>
</dbReference>
<keyword evidence="4" id="KW-0238">DNA-binding</keyword>
<evidence type="ECO:0000313" key="8">
    <source>
        <dbReference type="Proteomes" id="UP000250223"/>
    </source>
</evidence>
<dbReference type="FunFam" id="1.10.10.2830:FF:000001">
    <property type="entry name" value="Chromosome partitioning protein ParB"/>
    <property type="match status" value="1"/>
</dbReference>
<name>A0A2X2Y798_CLOCO</name>
<evidence type="ECO:0000256" key="3">
    <source>
        <dbReference type="ARBA" id="ARBA00022829"/>
    </source>
</evidence>
<gene>
    <name evidence="7" type="primary">parB</name>
    <name evidence="7" type="ORF">NCTC13028_01311</name>
</gene>
<dbReference type="GO" id="GO:0045881">
    <property type="term" value="P:positive regulation of sporulation resulting in formation of a cellular spore"/>
    <property type="evidence" value="ECO:0007669"/>
    <property type="project" value="TreeGrafter"/>
</dbReference>